<evidence type="ECO:0000256" key="1">
    <source>
        <dbReference type="ARBA" id="ARBA00004236"/>
    </source>
</evidence>
<keyword evidence="5 7" id="KW-0472">Membrane</keyword>
<dbReference type="GO" id="GO:0015081">
    <property type="term" value="F:sodium ion transmembrane transporter activity"/>
    <property type="evidence" value="ECO:0007669"/>
    <property type="project" value="InterPro"/>
</dbReference>
<dbReference type="GO" id="GO:0036376">
    <property type="term" value="P:sodium ion export across plasma membrane"/>
    <property type="evidence" value="ECO:0007669"/>
    <property type="project" value="InterPro"/>
</dbReference>
<evidence type="ECO:0000256" key="4">
    <source>
        <dbReference type="ARBA" id="ARBA00022989"/>
    </source>
</evidence>
<keyword evidence="3 7" id="KW-0812">Transmembrane</keyword>
<dbReference type="NCBIfam" id="TIGR01195">
    <property type="entry name" value="oadG_fam"/>
    <property type="match status" value="1"/>
</dbReference>
<evidence type="ECO:0000313" key="9">
    <source>
        <dbReference type="Proteomes" id="UP000886847"/>
    </source>
</evidence>
<accession>A0A9D1W2M9</accession>
<comment type="subcellular location">
    <subcellularLocation>
        <location evidence="1">Cell membrane</location>
    </subcellularLocation>
</comment>
<evidence type="ECO:0000256" key="2">
    <source>
        <dbReference type="ARBA" id="ARBA00022475"/>
    </source>
</evidence>
<keyword evidence="2" id="KW-1003">Cell membrane</keyword>
<dbReference type="InterPro" id="IPR005899">
    <property type="entry name" value="Na_pump_deCOase"/>
</dbReference>
<dbReference type="Pfam" id="PF04277">
    <property type="entry name" value="OAD_gamma"/>
    <property type="match status" value="1"/>
</dbReference>
<dbReference type="Proteomes" id="UP000886847">
    <property type="component" value="Unassembled WGS sequence"/>
</dbReference>
<keyword evidence="4 7" id="KW-1133">Transmembrane helix</keyword>
<organism evidence="8 9">
    <name type="scientific">Candidatus Borkfalkia faecavium</name>
    <dbReference type="NCBI Taxonomy" id="2838508"/>
    <lineage>
        <taxon>Bacteria</taxon>
        <taxon>Bacillati</taxon>
        <taxon>Bacillota</taxon>
        <taxon>Clostridia</taxon>
        <taxon>Christensenellales</taxon>
        <taxon>Christensenellaceae</taxon>
        <taxon>Candidatus Borkfalkia</taxon>
    </lineage>
</organism>
<name>A0A9D1W2M9_9FIRM</name>
<feature type="region of interest" description="Disordered" evidence="6">
    <location>
        <begin position="65"/>
        <end position="86"/>
    </location>
</feature>
<comment type="caution">
    <text evidence="8">The sequence shown here is derived from an EMBL/GenBank/DDBJ whole genome shotgun (WGS) entry which is preliminary data.</text>
</comment>
<dbReference type="EMBL" id="DXEW01000035">
    <property type="protein sequence ID" value="HIX51043.1"/>
    <property type="molecule type" value="Genomic_DNA"/>
</dbReference>
<reference evidence="8" key="2">
    <citation type="submission" date="2021-04" db="EMBL/GenBank/DDBJ databases">
        <authorList>
            <person name="Gilroy R."/>
        </authorList>
    </citation>
    <scope>NUCLEOTIDE SEQUENCE</scope>
    <source>
        <strain evidence="8">2189</strain>
    </source>
</reference>
<evidence type="ECO:0000256" key="7">
    <source>
        <dbReference type="SAM" id="Phobius"/>
    </source>
</evidence>
<gene>
    <name evidence="8" type="ORF">H9851_07185</name>
</gene>
<protein>
    <submittedName>
        <fullName evidence="8">OadG family protein</fullName>
    </submittedName>
</protein>
<sequence>MIYSLLAAAGQEVDSVTGNVVPYVSIPEALLYALVGFLVTFMGIIILILFVWLCGRIMKAVTLRKKEKKEEPAAQAAPSEDKDAEEVDARVRAAIVAAVAAYLAGENSSCEFKVKRIKRL</sequence>
<evidence type="ECO:0000256" key="5">
    <source>
        <dbReference type="ARBA" id="ARBA00023136"/>
    </source>
</evidence>
<evidence type="ECO:0000256" key="6">
    <source>
        <dbReference type="SAM" id="MobiDB-lite"/>
    </source>
</evidence>
<dbReference type="GO" id="GO:0005886">
    <property type="term" value="C:plasma membrane"/>
    <property type="evidence" value="ECO:0007669"/>
    <property type="project" value="UniProtKB-SubCell"/>
</dbReference>
<proteinExistence type="predicted"/>
<evidence type="ECO:0000313" key="8">
    <source>
        <dbReference type="EMBL" id="HIX51043.1"/>
    </source>
</evidence>
<dbReference type="AlphaFoldDB" id="A0A9D1W2M9"/>
<feature type="transmembrane region" description="Helical" evidence="7">
    <location>
        <begin position="29"/>
        <end position="55"/>
    </location>
</feature>
<reference evidence="8" key="1">
    <citation type="journal article" date="2021" name="PeerJ">
        <title>Extensive microbial diversity within the chicken gut microbiome revealed by metagenomics and culture.</title>
        <authorList>
            <person name="Gilroy R."/>
            <person name="Ravi A."/>
            <person name="Getino M."/>
            <person name="Pursley I."/>
            <person name="Horton D.L."/>
            <person name="Alikhan N.F."/>
            <person name="Baker D."/>
            <person name="Gharbi K."/>
            <person name="Hall N."/>
            <person name="Watson M."/>
            <person name="Adriaenssens E.M."/>
            <person name="Foster-Nyarko E."/>
            <person name="Jarju S."/>
            <person name="Secka A."/>
            <person name="Antonio M."/>
            <person name="Oren A."/>
            <person name="Chaudhuri R.R."/>
            <person name="La Ragione R."/>
            <person name="Hildebrand F."/>
            <person name="Pallen M.J."/>
        </authorList>
    </citation>
    <scope>NUCLEOTIDE SEQUENCE</scope>
    <source>
        <strain evidence="8">2189</strain>
    </source>
</reference>
<evidence type="ECO:0000256" key="3">
    <source>
        <dbReference type="ARBA" id="ARBA00022692"/>
    </source>
</evidence>